<reference evidence="2 3" key="1">
    <citation type="journal article" date="2016" name="DNA Res.">
        <title>Genome sequence of Aspergillus luchuensis NBRC 4314.</title>
        <authorList>
            <person name="Yamada O."/>
            <person name="Machida M."/>
            <person name="Hosoyama A."/>
            <person name="Goto M."/>
            <person name="Takahashi T."/>
            <person name="Futagami T."/>
            <person name="Yamagata Y."/>
            <person name="Takeuchi M."/>
            <person name="Kobayashi T."/>
            <person name="Koike H."/>
            <person name="Abe K."/>
            <person name="Asai K."/>
            <person name="Arita M."/>
            <person name="Fujita N."/>
            <person name="Fukuda K."/>
            <person name="Higa K."/>
            <person name="Horikawa H."/>
            <person name="Ishikawa T."/>
            <person name="Jinno K."/>
            <person name="Kato Y."/>
            <person name="Kirimura K."/>
            <person name="Mizutani O."/>
            <person name="Nakasone K."/>
            <person name="Sano M."/>
            <person name="Shiraishi Y."/>
            <person name="Tsukahara M."/>
            <person name="Gomi K."/>
        </authorList>
    </citation>
    <scope>NUCLEOTIDE SEQUENCE [LARGE SCALE GENOMIC DNA]</scope>
    <source>
        <strain evidence="2 3">RIB 2604</strain>
    </source>
</reference>
<gene>
    <name evidence="2" type="ORF">RIB2604_01707230</name>
</gene>
<dbReference type="AlphaFoldDB" id="A0A146FBL0"/>
<accession>A0A146FBL0</accession>
<name>A0A146FBL0_ASPKA</name>
<comment type="caution">
    <text evidence="2">The sequence shown here is derived from an EMBL/GenBank/DDBJ whole genome shotgun (WGS) entry which is preliminary data.</text>
</comment>
<reference evidence="3" key="2">
    <citation type="submission" date="2016-02" db="EMBL/GenBank/DDBJ databases">
        <title>Genome sequencing of Aspergillus luchuensis NBRC 4314.</title>
        <authorList>
            <person name="Yamada O."/>
        </authorList>
    </citation>
    <scope>NUCLEOTIDE SEQUENCE [LARGE SCALE GENOMIC DNA]</scope>
    <source>
        <strain evidence="3">RIB 2604</strain>
    </source>
</reference>
<organism evidence="2 3">
    <name type="scientific">Aspergillus kawachii</name>
    <name type="common">White koji mold</name>
    <name type="synonym">Aspergillus awamori var. kawachi</name>
    <dbReference type="NCBI Taxonomy" id="1069201"/>
    <lineage>
        <taxon>Eukaryota</taxon>
        <taxon>Fungi</taxon>
        <taxon>Dikarya</taxon>
        <taxon>Ascomycota</taxon>
        <taxon>Pezizomycotina</taxon>
        <taxon>Eurotiomycetes</taxon>
        <taxon>Eurotiomycetidae</taxon>
        <taxon>Eurotiales</taxon>
        <taxon>Aspergillaceae</taxon>
        <taxon>Aspergillus</taxon>
        <taxon>Aspergillus subgen. Circumdati</taxon>
    </lineage>
</organism>
<sequence length="68" mass="7759">MTTEQQKQSCNYRSMIRHPSQKHAFLNTWKKIAVLWSQVSAKTQPQALDKPTEDTEIVAGEFGEKPLA</sequence>
<evidence type="ECO:0000313" key="2">
    <source>
        <dbReference type="EMBL" id="GAT23584.1"/>
    </source>
</evidence>
<feature type="region of interest" description="Disordered" evidence="1">
    <location>
        <begin position="44"/>
        <end position="68"/>
    </location>
</feature>
<dbReference type="EMBL" id="BCWF01000017">
    <property type="protein sequence ID" value="GAT23584.1"/>
    <property type="molecule type" value="Genomic_DNA"/>
</dbReference>
<dbReference type="Proteomes" id="UP000075230">
    <property type="component" value="Unassembled WGS sequence"/>
</dbReference>
<proteinExistence type="predicted"/>
<evidence type="ECO:0000313" key="3">
    <source>
        <dbReference type="Proteomes" id="UP000075230"/>
    </source>
</evidence>
<evidence type="ECO:0000256" key="1">
    <source>
        <dbReference type="SAM" id="MobiDB-lite"/>
    </source>
</evidence>
<protein>
    <submittedName>
        <fullName evidence="2">MFS allantoate transporter</fullName>
    </submittedName>
</protein>